<feature type="binding site" evidence="7">
    <location>
        <begin position="245"/>
        <end position="248"/>
    </location>
    <ligand>
        <name>substrate</name>
    </ligand>
</feature>
<feature type="binding site" evidence="7">
    <location>
        <position position="164"/>
    </location>
    <ligand>
        <name>substrate</name>
    </ligand>
</feature>
<dbReference type="PANTHER" id="PTHR23417:SF14">
    <property type="entry name" value="PENTACOTRIPEPTIDE-REPEAT REGION OF PRORP DOMAIN-CONTAINING PROTEIN"/>
    <property type="match status" value="1"/>
</dbReference>
<evidence type="ECO:0000256" key="7">
    <source>
        <dbReference type="HAMAP-Rule" id="MF_01057"/>
    </source>
</evidence>
<evidence type="ECO:0000313" key="10">
    <source>
        <dbReference type="Proteomes" id="UP000595053"/>
    </source>
</evidence>
<name>A0A7M1QRM7_9ACTO</name>
<dbReference type="GO" id="GO:0043527">
    <property type="term" value="C:tRNA methyltransferase complex"/>
    <property type="evidence" value="ECO:0007669"/>
    <property type="project" value="TreeGrafter"/>
</dbReference>
<comment type="similarity">
    <text evidence="7">Belongs to the class I-like SAM-binding methyltransferase superfamily. TrmB family.</text>
</comment>
<dbReference type="Pfam" id="PF02390">
    <property type="entry name" value="Methyltransf_4"/>
    <property type="match status" value="1"/>
</dbReference>
<evidence type="ECO:0000256" key="8">
    <source>
        <dbReference type="SAM" id="MobiDB-lite"/>
    </source>
</evidence>
<sequence length="268" mass="30141">MNDHSVHGCPQGQDNPNYGRIMSFTRRGSRLGDKYEKVMAEFGPKYVIDYPEGAAQTTIAQDAFVDLNAAFGRSGPLVVEIGPGSGEQTMSAALAHPEWNFLALEAWSPGVARCVNAAVREGVSNVRIMEIDAAQALPILFRRGDLENPRAHEMWTFFPDPWRKKRHRKRRIISDEFAQTAALVLEEGGVWRLATDWADYAWQMRDVVADSSHFDNAYAGLNLDEADEGKYTGGFAPRWDGRVMTRFESRGIEAGRTIYDIEAIRRRD</sequence>
<dbReference type="EMBL" id="CP063213">
    <property type="protein sequence ID" value="QOR44812.1"/>
    <property type="molecule type" value="Genomic_DNA"/>
</dbReference>
<comment type="caution">
    <text evidence="7">Lacks conserved residue(s) required for the propagation of feature annotation.</text>
</comment>
<feature type="binding site" evidence="7">
    <location>
        <position position="196"/>
    </location>
    <ligand>
        <name>substrate</name>
    </ligand>
</feature>
<comment type="pathway">
    <text evidence="7">tRNA modification; N(7)-methylguanine-tRNA biosynthesis.</text>
</comment>
<keyword evidence="5 7" id="KW-0949">S-adenosyl-L-methionine</keyword>
<evidence type="ECO:0000313" key="9">
    <source>
        <dbReference type="EMBL" id="QOR44812.1"/>
    </source>
</evidence>
<organism evidence="9 10">
    <name type="scientific">Trueperella pecoris</name>
    <dbReference type="NCBI Taxonomy" id="2733571"/>
    <lineage>
        <taxon>Bacteria</taxon>
        <taxon>Bacillati</taxon>
        <taxon>Actinomycetota</taxon>
        <taxon>Actinomycetes</taxon>
        <taxon>Actinomycetales</taxon>
        <taxon>Actinomycetaceae</taxon>
        <taxon>Trueperella</taxon>
    </lineage>
</organism>
<dbReference type="HAMAP" id="MF_01057">
    <property type="entry name" value="tRNA_methyltr_TrmB"/>
    <property type="match status" value="1"/>
</dbReference>
<comment type="catalytic activity">
    <reaction evidence="1 7">
        <text>guanosine(46) in tRNA + S-adenosyl-L-methionine = N(7)-methylguanosine(46) in tRNA + S-adenosyl-L-homocysteine</text>
        <dbReference type="Rhea" id="RHEA:42708"/>
        <dbReference type="Rhea" id="RHEA-COMP:10188"/>
        <dbReference type="Rhea" id="RHEA-COMP:10189"/>
        <dbReference type="ChEBI" id="CHEBI:57856"/>
        <dbReference type="ChEBI" id="CHEBI:59789"/>
        <dbReference type="ChEBI" id="CHEBI:74269"/>
        <dbReference type="ChEBI" id="CHEBI:74480"/>
        <dbReference type="EC" id="2.1.1.33"/>
    </reaction>
</comment>
<dbReference type="InterPro" id="IPR003358">
    <property type="entry name" value="tRNA_(Gua-N-7)_MeTrfase_Trmb"/>
</dbReference>
<feature type="region of interest" description="Disordered" evidence="8">
    <location>
        <begin position="1"/>
        <end position="21"/>
    </location>
</feature>
<dbReference type="AlphaFoldDB" id="A0A7M1QRM7"/>
<evidence type="ECO:0000256" key="6">
    <source>
        <dbReference type="ARBA" id="ARBA00022694"/>
    </source>
</evidence>
<accession>A0A7M1QRM7</accession>
<keyword evidence="6 7" id="KW-0819">tRNA processing</keyword>
<keyword evidence="3 7" id="KW-0489">Methyltransferase</keyword>
<dbReference type="PROSITE" id="PS51625">
    <property type="entry name" value="SAM_MT_TRMB"/>
    <property type="match status" value="1"/>
</dbReference>
<gene>
    <name evidence="7 9" type="primary">trmB</name>
    <name evidence="9" type="ORF">INS88_05770</name>
</gene>
<evidence type="ECO:0000256" key="5">
    <source>
        <dbReference type="ARBA" id="ARBA00022691"/>
    </source>
</evidence>
<evidence type="ECO:0000256" key="1">
    <source>
        <dbReference type="ARBA" id="ARBA00000142"/>
    </source>
</evidence>
<keyword evidence="4 7" id="KW-0808">Transferase</keyword>
<dbReference type="SUPFAM" id="SSF53335">
    <property type="entry name" value="S-adenosyl-L-methionine-dependent methyltransferases"/>
    <property type="match status" value="1"/>
</dbReference>
<proteinExistence type="inferred from homology"/>
<feature type="binding site" evidence="7">
    <location>
        <position position="105"/>
    </location>
    <ligand>
        <name>S-adenosyl-L-methionine</name>
        <dbReference type="ChEBI" id="CHEBI:59789"/>
    </ligand>
</feature>
<evidence type="ECO:0000256" key="2">
    <source>
        <dbReference type="ARBA" id="ARBA00003015"/>
    </source>
</evidence>
<dbReference type="GO" id="GO:0008176">
    <property type="term" value="F:tRNA (guanine(46)-N7)-methyltransferase activity"/>
    <property type="evidence" value="ECO:0007669"/>
    <property type="project" value="UniProtKB-UniRule"/>
</dbReference>
<dbReference type="Gene3D" id="3.40.50.150">
    <property type="entry name" value="Vaccinia Virus protein VP39"/>
    <property type="match status" value="1"/>
</dbReference>
<feature type="binding site" evidence="7">
    <location>
        <position position="132"/>
    </location>
    <ligand>
        <name>S-adenosyl-L-methionine</name>
        <dbReference type="ChEBI" id="CHEBI:59789"/>
    </ligand>
</feature>
<dbReference type="InterPro" id="IPR055361">
    <property type="entry name" value="tRNA_methyltr_TrmB_bact"/>
</dbReference>
<keyword evidence="10" id="KW-1185">Reference proteome</keyword>
<protein>
    <recommendedName>
        <fullName evidence="7">tRNA (guanine-N(7)-)-methyltransferase</fullName>
        <ecNumber evidence="7">2.1.1.33</ecNumber>
    </recommendedName>
    <alternativeName>
        <fullName evidence="7">tRNA (guanine(46)-N(7))-methyltransferase</fullName>
    </alternativeName>
    <alternativeName>
        <fullName evidence="7">tRNA(m7G46)-methyltransferase</fullName>
    </alternativeName>
</protein>
<reference evidence="9 10" key="1">
    <citation type="submission" date="2020-10" db="EMBL/GenBank/DDBJ databases">
        <title>Trueperella pecoris sp. nov. isolated from bovine and porcine specimens.</title>
        <authorList>
            <person name="Schoenecker L."/>
            <person name="Schnydrig P."/>
            <person name="Brodard I."/>
            <person name="Thomann A."/>
            <person name="Hemphill A."/>
            <person name="Rodriguez-Campos S."/>
            <person name="Perreten V."/>
            <person name="Jores J."/>
            <person name="Kittl S."/>
        </authorList>
    </citation>
    <scope>NUCLEOTIDE SEQUENCE [LARGE SCALE GENOMIC DNA]</scope>
    <source>
        <strain evidence="9 10">15A0121</strain>
    </source>
</reference>
<feature type="binding site" evidence="7">
    <location>
        <position position="160"/>
    </location>
    <ligand>
        <name>S-adenosyl-L-methionine</name>
        <dbReference type="ChEBI" id="CHEBI:59789"/>
    </ligand>
</feature>
<dbReference type="RefSeq" id="WP_197550641.1">
    <property type="nucleotide sequence ID" value="NZ_CP063213.1"/>
</dbReference>
<dbReference type="Proteomes" id="UP000595053">
    <property type="component" value="Chromosome"/>
</dbReference>
<evidence type="ECO:0000256" key="3">
    <source>
        <dbReference type="ARBA" id="ARBA00022603"/>
    </source>
</evidence>
<dbReference type="PANTHER" id="PTHR23417">
    <property type="entry name" value="3-DEOXY-D-MANNO-OCTULOSONIC-ACID TRANSFERASE/TRNA GUANINE-N 7 - -METHYLTRANSFERASE"/>
    <property type="match status" value="1"/>
</dbReference>
<dbReference type="InterPro" id="IPR029063">
    <property type="entry name" value="SAM-dependent_MTases_sf"/>
</dbReference>
<feature type="binding site" evidence="7">
    <location>
        <position position="80"/>
    </location>
    <ligand>
        <name>S-adenosyl-L-methionine</name>
        <dbReference type="ChEBI" id="CHEBI:59789"/>
    </ligand>
</feature>
<evidence type="ECO:0000256" key="4">
    <source>
        <dbReference type="ARBA" id="ARBA00022679"/>
    </source>
</evidence>
<dbReference type="EC" id="2.1.1.33" evidence="7"/>
<dbReference type="UniPathway" id="UPA00989"/>
<comment type="function">
    <text evidence="2 7">Catalyzes the formation of N(7)-methylguanine at position 46 (m7G46) in tRNA.</text>
</comment>
<dbReference type="NCBIfam" id="TIGR00091">
    <property type="entry name" value="tRNA (guanosine(46)-N7)-methyltransferase TrmB"/>
    <property type="match status" value="1"/>
</dbReference>